<feature type="domain" description="RNA polymerase sigma factor 70 region 4 type 2" evidence="1">
    <location>
        <begin position="112"/>
        <end position="163"/>
    </location>
</feature>
<dbReference type="SUPFAM" id="SSF88659">
    <property type="entry name" value="Sigma3 and sigma4 domains of RNA polymerase sigma factors"/>
    <property type="match status" value="1"/>
</dbReference>
<evidence type="ECO:0000259" key="1">
    <source>
        <dbReference type="Pfam" id="PF08281"/>
    </source>
</evidence>
<dbReference type="PANTHER" id="PTHR47756:SF2">
    <property type="entry name" value="BLL6612 PROTEIN"/>
    <property type="match status" value="1"/>
</dbReference>
<dbReference type="SUPFAM" id="SSF88946">
    <property type="entry name" value="Sigma2 domain of RNA polymerase sigma factors"/>
    <property type="match status" value="1"/>
</dbReference>
<feature type="domain" description="DUF6596" evidence="2">
    <location>
        <begin position="181"/>
        <end position="281"/>
    </location>
</feature>
<evidence type="ECO:0000313" key="4">
    <source>
        <dbReference type="Proteomes" id="UP000258016"/>
    </source>
</evidence>
<dbReference type="InterPro" id="IPR013249">
    <property type="entry name" value="RNA_pol_sigma70_r4_t2"/>
</dbReference>
<accession>A0ABM6M367</accession>
<dbReference type="GeneID" id="303484309"/>
<evidence type="ECO:0000313" key="3">
    <source>
        <dbReference type="EMBL" id="ASR50358.1"/>
    </source>
</evidence>
<dbReference type="PANTHER" id="PTHR47756">
    <property type="entry name" value="BLL6612 PROTEIN-RELATED"/>
    <property type="match status" value="1"/>
</dbReference>
<organism evidence="3 4">
    <name type="scientific">Blastomonas fulva</name>
    <dbReference type="NCBI Taxonomy" id="1550728"/>
    <lineage>
        <taxon>Bacteria</taxon>
        <taxon>Pseudomonadati</taxon>
        <taxon>Pseudomonadota</taxon>
        <taxon>Alphaproteobacteria</taxon>
        <taxon>Sphingomonadales</taxon>
        <taxon>Sphingomonadaceae</taxon>
        <taxon>Blastomonas</taxon>
    </lineage>
</organism>
<name>A0ABM6M367_9SPHN</name>
<dbReference type="InterPro" id="IPR013325">
    <property type="entry name" value="RNA_pol_sigma_r2"/>
</dbReference>
<sequence>MDARGGAGAAIIAARPVVVAALAARFRDLDLAEDGFADASELALRQFSDDPLPANMAAWLHVAARRRIIDRLRRDARLAKLVASQSASEAFVAAEPELLPGEPIPDERLRLIFICCHPAIAPDARAALTLRVVCGVPTERIAAAFLMAVPAMYQRLTRAKAKIREAQVPFETPEPHLWGERMAAVLATLEIGYALAYQDAGSSEPTADLGPEVLRLARMLAELVPGDPEVLGLAALVQLAESRRGARVDETGCMVPLSEQDAARWDAPLIASAARLMDRAAALGRSGPYQIMAAIHLTHARRRDEGFTDWQAIVRLYDVLLAMRPGAVVAINRALALGRLAGAESALAALDALDAAALATYRPWHAARAHLQAATGDFGAAQASYRAALTLNPPRAERLYLEARLAGTSA</sequence>
<dbReference type="Pfam" id="PF08281">
    <property type="entry name" value="Sigma70_r4_2"/>
    <property type="match status" value="1"/>
</dbReference>
<gene>
    <name evidence="3" type="ORF">B5J99_01830</name>
</gene>
<dbReference type="EMBL" id="CP020083">
    <property type="protein sequence ID" value="ASR50358.1"/>
    <property type="molecule type" value="Genomic_DNA"/>
</dbReference>
<evidence type="ECO:0000259" key="2">
    <source>
        <dbReference type="Pfam" id="PF20239"/>
    </source>
</evidence>
<dbReference type="InterPro" id="IPR013324">
    <property type="entry name" value="RNA_pol_sigma_r3/r4-like"/>
</dbReference>
<dbReference type="Pfam" id="PF20239">
    <property type="entry name" value="DUF6596"/>
    <property type="match status" value="1"/>
</dbReference>
<keyword evidence="4" id="KW-1185">Reference proteome</keyword>
<proteinExistence type="predicted"/>
<dbReference type="RefSeq" id="WP_117351290.1">
    <property type="nucleotide sequence ID" value="NZ_CP020083.1"/>
</dbReference>
<protein>
    <submittedName>
        <fullName evidence="3">RNA polymerase subunit sigma-24</fullName>
    </submittedName>
</protein>
<dbReference type="Gene3D" id="1.10.1740.10">
    <property type="match status" value="1"/>
</dbReference>
<dbReference type="InterPro" id="IPR046531">
    <property type="entry name" value="DUF6596"/>
</dbReference>
<reference evidence="3 4" key="1">
    <citation type="submission" date="2017-03" db="EMBL/GenBank/DDBJ databases">
        <title>Complete genome sequence of Blastomonas fulva degrading microcsystin LR.</title>
        <authorList>
            <person name="Lee H.-g."/>
            <person name="Jin L."/>
            <person name="oh H.-M."/>
        </authorList>
    </citation>
    <scope>NUCLEOTIDE SEQUENCE [LARGE SCALE GENOMIC DNA]</scope>
    <source>
        <strain evidence="3 4">T2</strain>
    </source>
</reference>
<dbReference type="Proteomes" id="UP000258016">
    <property type="component" value="Chromosome"/>
</dbReference>